<dbReference type="AlphaFoldDB" id="A0A9D1HB65"/>
<feature type="signal peptide" evidence="3">
    <location>
        <begin position="1"/>
        <end position="25"/>
    </location>
</feature>
<feature type="region of interest" description="Disordered" evidence="1">
    <location>
        <begin position="706"/>
        <end position="727"/>
    </location>
</feature>
<accession>A0A9D1HB65</accession>
<feature type="transmembrane region" description="Helical" evidence="2">
    <location>
        <begin position="733"/>
        <end position="754"/>
    </location>
</feature>
<keyword evidence="2" id="KW-1133">Transmembrane helix</keyword>
<dbReference type="SUPFAM" id="SSF49299">
    <property type="entry name" value="PKD domain"/>
    <property type="match status" value="1"/>
</dbReference>
<reference evidence="5" key="2">
    <citation type="journal article" date="2021" name="PeerJ">
        <title>Extensive microbial diversity within the chicken gut microbiome revealed by metagenomics and culture.</title>
        <authorList>
            <person name="Gilroy R."/>
            <person name="Ravi A."/>
            <person name="Getino M."/>
            <person name="Pursley I."/>
            <person name="Horton D.L."/>
            <person name="Alikhan N.F."/>
            <person name="Baker D."/>
            <person name="Gharbi K."/>
            <person name="Hall N."/>
            <person name="Watson M."/>
            <person name="Adriaenssens E.M."/>
            <person name="Foster-Nyarko E."/>
            <person name="Jarju S."/>
            <person name="Secka A."/>
            <person name="Antonio M."/>
            <person name="Oren A."/>
            <person name="Chaudhuri R.R."/>
            <person name="La Ragione R."/>
            <person name="Hildebrand F."/>
            <person name="Pallen M.J."/>
        </authorList>
    </citation>
    <scope>NUCLEOTIDE SEQUENCE</scope>
    <source>
        <strain evidence="5">CHK176-22527</strain>
    </source>
</reference>
<dbReference type="InterPro" id="IPR007110">
    <property type="entry name" value="Ig-like_dom"/>
</dbReference>
<dbReference type="Proteomes" id="UP000824159">
    <property type="component" value="Unassembled WGS sequence"/>
</dbReference>
<keyword evidence="3" id="KW-0732">Signal</keyword>
<dbReference type="InterPro" id="IPR035986">
    <property type="entry name" value="PKD_dom_sf"/>
</dbReference>
<dbReference type="Gene3D" id="2.60.40.10">
    <property type="entry name" value="Immunoglobulins"/>
    <property type="match status" value="1"/>
</dbReference>
<keyword evidence="2" id="KW-0812">Transmembrane</keyword>
<protein>
    <submittedName>
        <fullName evidence="5">Immunoglobulin domain-containing protein</fullName>
    </submittedName>
</protein>
<feature type="chain" id="PRO_5038890113" evidence="3">
    <location>
        <begin position="26"/>
        <end position="761"/>
    </location>
</feature>
<dbReference type="Pfam" id="PF00801">
    <property type="entry name" value="PKD"/>
    <property type="match status" value="1"/>
</dbReference>
<dbReference type="PROSITE" id="PS50835">
    <property type="entry name" value="IG_LIKE"/>
    <property type="match status" value="1"/>
</dbReference>
<evidence type="ECO:0000256" key="3">
    <source>
        <dbReference type="SAM" id="SignalP"/>
    </source>
</evidence>
<dbReference type="InterPro" id="IPR000601">
    <property type="entry name" value="PKD_dom"/>
</dbReference>
<comment type="caution">
    <text evidence="5">The sequence shown here is derived from an EMBL/GenBank/DDBJ whole genome shotgun (WGS) entry which is preliminary data.</text>
</comment>
<feature type="domain" description="Ig-like" evidence="4">
    <location>
        <begin position="551"/>
        <end position="627"/>
    </location>
</feature>
<dbReference type="EMBL" id="DVLX01000007">
    <property type="protein sequence ID" value="HIT98723.1"/>
    <property type="molecule type" value="Genomic_DNA"/>
</dbReference>
<keyword evidence="2" id="KW-0472">Membrane</keyword>
<evidence type="ECO:0000313" key="6">
    <source>
        <dbReference type="Proteomes" id="UP000824159"/>
    </source>
</evidence>
<gene>
    <name evidence="5" type="ORF">IAD12_00525</name>
</gene>
<proteinExistence type="predicted"/>
<name>A0A9D1HB65_9FIRM</name>
<dbReference type="InterPro" id="IPR013783">
    <property type="entry name" value="Ig-like_fold"/>
</dbReference>
<evidence type="ECO:0000256" key="1">
    <source>
        <dbReference type="SAM" id="MobiDB-lite"/>
    </source>
</evidence>
<reference evidence="5" key="1">
    <citation type="submission" date="2020-10" db="EMBL/GenBank/DDBJ databases">
        <authorList>
            <person name="Gilroy R."/>
        </authorList>
    </citation>
    <scope>NUCLEOTIDE SEQUENCE</scope>
    <source>
        <strain evidence="5">CHK176-22527</strain>
    </source>
</reference>
<evidence type="ECO:0000259" key="4">
    <source>
        <dbReference type="PROSITE" id="PS50835"/>
    </source>
</evidence>
<evidence type="ECO:0000313" key="5">
    <source>
        <dbReference type="EMBL" id="HIT98723.1"/>
    </source>
</evidence>
<sequence length="761" mass="80553">MKRLRTMLIMLFCIAAVMMMSTVIAGAEESEEQTEKSVARVGEKYYDSLSEAFKAVAENGNNGTVELVADAEIESVINISAGKSITLNLHGYKVTPAENCASGKAFCNRGTFTIMGEDSGAIDVTSKADDWIAIENRDRGELNIISGKVIGNGWGIRVFSGSINISGGEVSSTKTYTKESCAVQLIEGTEAIVSGNGSIKSDVAPAIRASGAKITISENAEIQGTFGIILLNGTEDNTKGAVHSSLTMTGGTVEAAEGFALSGNNLSSAQCSAEITGGTLKNTARETCIYWPMEGELTIGGDAVVKGATGIEIKMGTLNVKDNAQIKGYGEWSENEPMGGGSQADGSAILVSSQMYGDASGQYIDTSDITVNIAGGNMSSEKGNAVTVYNTEKTEGQNAEVVVTGGMLDAAKGKTALKVIMPEKGNKSELKQENGITTFETSKSNTRVTVSSEAALAVVDRDGETYYYTDVNDALKANSAESTEVHIYVIGSSEVNGDALESKNVKLTAAEGVSLKITSAVEDMIVKETTNSDGSKTYELVEKSEGNTENPKVEINADKKEVHAGEQITLTADVTNKDANTEYSYEWYKNNNIINGQSQSSLTVTETGTYKVKVTAYKKTDNTALISEGESEAVICTVNAHEYTGEWKYDNENHWQLCQCGEKGNISAHKFGEWNVTKEPSASEEGSRVKVCSVCGYKFTETIPANSGSTSGNASDNTPKSDVSANTGDDSNIALWAAVMMLAAAGGTSTVLYGRRKKHID</sequence>
<organism evidence="5 6">
    <name type="scientific">Candidatus Allocopromorpha excrementavium</name>
    <dbReference type="NCBI Taxonomy" id="2840741"/>
    <lineage>
        <taxon>Bacteria</taxon>
        <taxon>Bacillati</taxon>
        <taxon>Bacillota</taxon>
        <taxon>Clostridia</taxon>
        <taxon>Eubacteriales</taxon>
        <taxon>Eubacteriaceae</taxon>
        <taxon>Eubacteriaceae incertae sedis</taxon>
        <taxon>Candidatus Allocopromorpha</taxon>
    </lineage>
</organism>
<evidence type="ECO:0000256" key="2">
    <source>
        <dbReference type="SAM" id="Phobius"/>
    </source>
</evidence>